<name>A0A6P8WXA0_DROAB</name>
<proteinExistence type="inferred from homology"/>
<dbReference type="OrthoDB" id="1902038at2759"/>
<dbReference type="Proteomes" id="UP000515160">
    <property type="component" value="Chromosome 3"/>
</dbReference>
<protein>
    <recommendedName>
        <fullName evidence="7">Cilia- and flagella-associated protein 45</fullName>
    </recommendedName>
</protein>
<dbReference type="InterPro" id="IPR043597">
    <property type="entry name" value="TPH_dom"/>
</dbReference>
<reference evidence="11" key="1">
    <citation type="submission" date="2025-08" db="UniProtKB">
        <authorList>
            <consortium name="RefSeq"/>
        </authorList>
    </citation>
    <scope>IDENTIFICATION</scope>
    <source>
        <strain evidence="11">15112-1751.03</strain>
        <tissue evidence="11">Whole Adult</tissue>
    </source>
</reference>
<feature type="domain" description="Trichohyalin-plectin-homology" evidence="9">
    <location>
        <begin position="173"/>
        <end position="520"/>
    </location>
</feature>
<dbReference type="PANTHER" id="PTHR15504:SF0">
    <property type="entry name" value="CILIA- AND FLAGELLA-ASSOCIATED PROTEIN 45"/>
    <property type="match status" value="1"/>
</dbReference>
<gene>
    <name evidence="11" type="primary">LOC117567870</name>
</gene>
<keyword evidence="10" id="KW-1185">Reference proteome</keyword>
<dbReference type="InterPro" id="IPR033253">
    <property type="entry name" value="CFAP45"/>
</dbReference>
<keyword evidence="5" id="KW-0966">Cell projection</keyword>
<evidence type="ECO:0000256" key="4">
    <source>
        <dbReference type="ARBA" id="ARBA00023069"/>
    </source>
</evidence>
<dbReference type="RefSeq" id="XP_034104028.1">
    <property type="nucleotide sequence ID" value="XM_034248137.2"/>
</dbReference>
<keyword evidence="4" id="KW-0969">Cilium</keyword>
<comment type="similarity">
    <text evidence="6">Belongs to the CFAP45 family.</text>
</comment>
<comment type="subcellular location">
    <subcellularLocation>
        <location evidence="1">Cell projection</location>
        <location evidence="1">Cilium</location>
        <location evidence="1">Flagellum</location>
    </subcellularLocation>
</comment>
<sequence>MPCLSACNVRFVSAEAQLKQRCQELRARAQTAAYRPPPGGFRPMTSMAANPPSYMSFRRRSEQFAAFDQKQLKRNERERRRNQGAKELVLRPAELKRLKQQCQVVSIDDKLQAIERSETEHRRQLQLVEETKQRFKAIDAARKAEKVEPQCEEVSAALEEQNTVLSRALLAKQEQEEDVKRINRMILDAKCKAVREAQIQEKQQMAKALREDDERLAKMVNERAKQALSAEDERERLEIEKRAKYAQDIRQQLSERENQRFLEAQRVAAEAKHLKKATELIREEEERQRNFIQLRKLRFREELQRIREMSSVFKTMLIEQERLAELRVAAYMREKQAKERQLKDTQKLLKKEFERRQQRIYTIAAEAQETRETNEELKYLKERNRVEREYRQREKEAAMAKRLAERDLLESRAQQAQEMKQRIAQEIAHAEEEFNKVLERMRDEEEKQRRLDREREERSQVYRRDLKQQMTEKEAERRRRADIEQDRMQKWLEQEQQRDANIKHVISSKIAAMRENCLPEKYLKEVEKQLKNIQSSRNRNRIR</sequence>
<evidence type="ECO:0000256" key="7">
    <source>
        <dbReference type="ARBA" id="ARBA00034142"/>
    </source>
</evidence>
<organism evidence="10 11">
    <name type="scientific">Drosophila albomicans</name>
    <name type="common">Fruit fly</name>
    <dbReference type="NCBI Taxonomy" id="7291"/>
    <lineage>
        <taxon>Eukaryota</taxon>
        <taxon>Metazoa</taxon>
        <taxon>Ecdysozoa</taxon>
        <taxon>Arthropoda</taxon>
        <taxon>Hexapoda</taxon>
        <taxon>Insecta</taxon>
        <taxon>Pterygota</taxon>
        <taxon>Neoptera</taxon>
        <taxon>Endopterygota</taxon>
        <taxon>Diptera</taxon>
        <taxon>Brachycera</taxon>
        <taxon>Muscomorpha</taxon>
        <taxon>Ephydroidea</taxon>
        <taxon>Drosophilidae</taxon>
        <taxon>Drosophila</taxon>
    </lineage>
</organism>
<evidence type="ECO:0000313" key="11">
    <source>
        <dbReference type="RefSeq" id="XP_034104028.1"/>
    </source>
</evidence>
<evidence type="ECO:0000313" key="10">
    <source>
        <dbReference type="Proteomes" id="UP000515160"/>
    </source>
</evidence>
<dbReference type="GeneID" id="117567870"/>
<evidence type="ECO:0000256" key="6">
    <source>
        <dbReference type="ARBA" id="ARBA00034116"/>
    </source>
</evidence>
<feature type="coiled-coil region" evidence="8">
    <location>
        <begin position="383"/>
        <end position="486"/>
    </location>
</feature>
<feature type="coiled-coil region" evidence="8">
    <location>
        <begin position="165"/>
        <end position="192"/>
    </location>
</feature>
<evidence type="ECO:0000256" key="3">
    <source>
        <dbReference type="ARBA" id="ARBA00023054"/>
    </source>
</evidence>
<evidence type="ECO:0000259" key="9">
    <source>
        <dbReference type="Pfam" id="PF13868"/>
    </source>
</evidence>
<evidence type="ECO:0000256" key="1">
    <source>
        <dbReference type="ARBA" id="ARBA00004230"/>
    </source>
</evidence>
<keyword evidence="2" id="KW-0282">Flagellum</keyword>
<accession>A0A6P8WXA0</accession>
<dbReference type="AlphaFoldDB" id="A0A6P8WXA0"/>
<feature type="coiled-coil region" evidence="8">
    <location>
        <begin position="220"/>
        <end position="287"/>
    </location>
</feature>
<feature type="coiled-coil region" evidence="8">
    <location>
        <begin position="328"/>
        <end position="355"/>
    </location>
</feature>
<dbReference type="Pfam" id="PF13868">
    <property type="entry name" value="TPH"/>
    <property type="match status" value="1"/>
</dbReference>
<keyword evidence="3 8" id="KW-0175">Coiled coil</keyword>
<evidence type="ECO:0000256" key="8">
    <source>
        <dbReference type="SAM" id="Coils"/>
    </source>
</evidence>
<dbReference type="GO" id="GO:0031514">
    <property type="term" value="C:motile cilium"/>
    <property type="evidence" value="ECO:0007669"/>
    <property type="project" value="UniProtKB-SubCell"/>
</dbReference>
<evidence type="ECO:0000256" key="5">
    <source>
        <dbReference type="ARBA" id="ARBA00023273"/>
    </source>
</evidence>
<evidence type="ECO:0000256" key="2">
    <source>
        <dbReference type="ARBA" id="ARBA00022846"/>
    </source>
</evidence>
<dbReference type="PANTHER" id="PTHR15504">
    <property type="entry name" value="NASOPHARYNGEAL EPITHELIUM SPECIFIC PROTEIN 1"/>
    <property type="match status" value="1"/>
</dbReference>